<reference evidence="2 3" key="1">
    <citation type="journal article" date="2012" name="BMC Genomics">
        <title>Tools to kill: Genome of one of the most destructive plant pathogenic fungi Macrophomina phaseolina.</title>
        <authorList>
            <person name="Islam M.S."/>
            <person name="Haque M.S."/>
            <person name="Islam M.M."/>
            <person name="Emdad E.M."/>
            <person name="Halim A."/>
            <person name="Hossen Q.M.M."/>
            <person name="Hossain M.Z."/>
            <person name="Ahmed B."/>
            <person name="Rahim S."/>
            <person name="Rahman M.S."/>
            <person name="Alam M.M."/>
            <person name="Hou S."/>
            <person name="Wan X."/>
            <person name="Saito J.A."/>
            <person name="Alam M."/>
        </authorList>
    </citation>
    <scope>NUCLEOTIDE SEQUENCE [LARGE SCALE GENOMIC DNA]</scope>
    <source>
        <strain evidence="2 3">MS6</strain>
    </source>
</reference>
<comment type="caution">
    <text evidence="2">The sequence shown here is derived from an EMBL/GenBank/DDBJ whole genome shotgun (WGS) entry which is preliminary data.</text>
</comment>
<name>K2RJ27_MACPH</name>
<dbReference type="AlphaFoldDB" id="K2RJ27"/>
<dbReference type="Proteomes" id="UP000007129">
    <property type="component" value="Unassembled WGS sequence"/>
</dbReference>
<protein>
    <submittedName>
        <fullName evidence="2">Uncharacterized protein</fullName>
    </submittedName>
</protein>
<evidence type="ECO:0000256" key="1">
    <source>
        <dbReference type="SAM" id="MobiDB-lite"/>
    </source>
</evidence>
<dbReference type="HOGENOM" id="CLU_792430_0_0_1"/>
<feature type="region of interest" description="Disordered" evidence="1">
    <location>
        <begin position="1"/>
        <end position="115"/>
    </location>
</feature>
<proteinExistence type="predicted"/>
<evidence type="ECO:0000313" key="2">
    <source>
        <dbReference type="EMBL" id="EKG14638.1"/>
    </source>
</evidence>
<feature type="compositionally biased region" description="Low complexity" evidence="1">
    <location>
        <begin position="94"/>
        <end position="111"/>
    </location>
</feature>
<feature type="compositionally biased region" description="Basic residues" evidence="1">
    <location>
        <begin position="82"/>
        <end position="93"/>
    </location>
</feature>
<dbReference type="InParanoid" id="K2RJ27"/>
<feature type="compositionally biased region" description="Low complexity" evidence="1">
    <location>
        <begin position="26"/>
        <end position="36"/>
    </location>
</feature>
<dbReference type="EMBL" id="AHHD01000338">
    <property type="protein sequence ID" value="EKG14638.1"/>
    <property type="molecule type" value="Genomic_DNA"/>
</dbReference>
<organism evidence="2 3">
    <name type="scientific">Macrophomina phaseolina (strain MS6)</name>
    <name type="common">Charcoal rot fungus</name>
    <dbReference type="NCBI Taxonomy" id="1126212"/>
    <lineage>
        <taxon>Eukaryota</taxon>
        <taxon>Fungi</taxon>
        <taxon>Dikarya</taxon>
        <taxon>Ascomycota</taxon>
        <taxon>Pezizomycotina</taxon>
        <taxon>Dothideomycetes</taxon>
        <taxon>Dothideomycetes incertae sedis</taxon>
        <taxon>Botryosphaeriales</taxon>
        <taxon>Botryosphaeriaceae</taxon>
        <taxon>Macrophomina</taxon>
    </lineage>
</organism>
<evidence type="ECO:0000313" key="3">
    <source>
        <dbReference type="Proteomes" id="UP000007129"/>
    </source>
</evidence>
<gene>
    <name evidence="2" type="ORF">MPH_08111</name>
</gene>
<sequence>MAERISKRKEGLEVPFWPKGKRDKSSPASSAQCSPQHQKLTLPADEQYHKRGTQIGQFMDPELAAAPWNQHVNKRNPFSPFHKSKASSGKSKRAGSGSSKSSPTSSTFFGKLMPSPTSLFTDNSHHCSPESQRRGSDESFFGCVGISVREEHAARRVNEGAHDEPQSKNPGFRALLTPLEDARGPMVSQFLKLGDSAQATGRMPFGGGVSDEDEDDFFCGRAAQANSGTLGPKSGSPLVRNAQHRPNVSGAVGDRHSGAAELVDQRKHGHTVLEAVADDHRVSWWDPPLDSRAMTLEQRQDLVPARQEWAESQTGDVTEAGRLKFWTAYRTQLRATRDSRDLSLDEGPPL</sequence>
<dbReference type="OrthoDB" id="3944303at2759"/>
<feature type="compositionally biased region" description="Basic and acidic residues" evidence="1">
    <location>
        <begin position="1"/>
        <end position="12"/>
    </location>
</feature>
<accession>K2RJ27</accession>
<dbReference type="VEuPathDB" id="FungiDB:MPH_08111"/>